<dbReference type="PROSITE" id="PS50102">
    <property type="entry name" value="RRM"/>
    <property type="match status" value="1"/>
</dbReference>
<proteinExistence type="predicted"/>
<dbReference type="GO" id="GO:0003723">
    <property type="term" value="F:RNA binding"/>
    <property type="evidence" value="ECO:0007669"/>
    <property type="project" value="UniProtKB-UniRule"/>
</dbReference>
<sequence length="262" mass="28770">RNRRIKYGEERSGQWSQRPFPTEGPFTAFVGNLPERIVEGDISQIFKNQQVKHIRLVRDKETDKFKGYCYVEFEDVESLKEAIALNGLIEINKDCRVKVALADKKNDRGGFEKRDCLNFNTWISGGGGFGGGRSGGGGLGPGTGGGRPMSGMNRDSPGFPERGNRGSYGHFEEQDRERRDWNRGGTGLGHGGGRSYGGPPRGRQDARSPVDIPPPPSDAGERPRLKLSKRTVSDPLNQVAETSQSQSIFGGAKPREEKLPPN</sequence>
<feature type="region of interest" description="Disordered" evidence="3">
    <location>
        <begin position="127"/>
        <end position="262"/>
    </location>
</feature>
<dbReference type="AlphaFoldDB" id="A0A8K0KAM6"/>
<evidence type="ECO:0000313" key="6">
    <source>
        <dbReference type="Proteomes" id="UP000792457"/>
    </source>
</evidence>
<dbReference type="InterPro" id="IPR012677">
    <property type="entry name" value="Nucleotide-bd_a/b_plait_sf"/>
</dbReference>
<feature type="non-terminal residue" evidence="5">
    <location>
        <position position="262"/>
    </location>
</feature>
<feature type="compositionally biased region" description="Polar residues" evidence="3">
    <location>
        <begin position="234"/>
        <end position="248"/>
    </location>
</feature>
<dbReference type="SUPFAM" id="SSF54928">
    <property type="entry name" value="RNA-binding domain, RBD"/>
    <property type="match status" value="1"/>
</dbReference>
<feature type="compositionally biased region" description="Basic and acidic residues" evidence="3">
    <location>
        <begin position="170"/>
        <end position="182"/>
    </location>
</feature>
<feature type="compositionally biased region" description="Basic and acidic residues" evidence="3">
    <location>
        <begin position="1"/>
        <end position="12"/>
    </location>
</feature>
<reference evidence="5" key="1">
    <citation type="submission" date="2013-04" db="EMBL/GenBank/DDBJ databases">
        <authorList>
            <person name="Qu J."/>
            <person name="Murali S.C."/>
            <person name="Bandaranaike D."/>
            <person name="Bellair M."/>
            <person name="Blankenburg K."/>
            <person name="Chao H."/>
            <person name="Dinh H."/>
            <person name="Doddapaneni H."/>
            <person name="Downs B."/>
            <person name="Dugan-Rocha S."/>
            <person name="Elkadiri S."/>
            <person name="Gnanaolivu R.D."/>
            <person name="Hernandez B."/>
            <person name="Javaid M."/>
            <person name="Jayaseelan J.C."/>
            <person name="Lee S."/>
            <person name="Li M."/>
            <person name="Ming W."/>
            <person name="Munidasa M."/>
            <person name="Muniz J."/>
            <person name="Nguyen L."/>
            <person name="Ongeri F."/>
            <person name="Osuji N."/>
            <person name="Pu L.-L."/>
            <person name="Puazo M."/>
            <person name="Qu C."/>
            <person name="Quiroz J."/>
            <person name="Raj R."/>
            <person name="Weissenberger G."/>
            <person name="Xin Y."/>
            <person name="Zou X."/>
            <person name="Han Y."/>
            <person name="Richards S."/>
            <person name="Worley K."/>
            <person name="Muzny D."/>
            <person name="Gibbs R."/>
        </authorList>
    </citation>
    <scope>NUCLEOTIDE SEQUENCE</scope>
    <source>
        <strain evidence="5">Sampled in the wild</strain>
    </source>
</reference>
<reference evidence="5" key="2">
    <citation type="submission" date="2017-10" db="EMBL/GenBank/DDBJ databases">
        <title>Ladona fulva Genome sequencing and assembly.</title>
        <authorList>
            <person name="Murali S."/>
            <person name="Richards S."/>
            <person name="Bandaranaike D."/>
            <person name="Bellair M."/>
            <person name="Blankenburg K."/>
            <person name="Chao H."/>
            <person name="Dinh H."/>
            <person name="Doddapaneni H."/>
            <person name="Dugan-Rocha S."/>
            <person name="Elkadiri S."/>
            <person name="Gnanaolivu R."/>
            <person name="Hernandez B."/>
            <person name="Skinner E."/>
            <person name="Javaid M."/>
            <person name="Lee S."/>
            <person name="Li M."/>
            <person name="Ming W."/>
            <person name="Munidasa M."/>
            <person name="Muniz J."/>
            <person name="Nguyen L."/>
            <person name="Hughes D."/>
            <person name="Osuji N."/>
            <person name="Pu L.-L."/>
            <person name="Puazo M."/>
            <person name="Qu C."/>
            <person name="Quiroz J."/>
            <person name="Raj R."/>
            <person name="Weissenberger G."/>
            <person name="Xin Y."/>
            <person name="Zou X."/>
            <person name="Han Y."/>
            <person name="Worley K."/>
            <person name="Muzny D."/>
            <person name="Gibbs R."/>
        </authorList>
    </citation>
    <scope>NUCLEOTIDE SEQUENCE</scope>
    <source>
        <strain evidence="5">Sampled in the wild</strain>
    </source>
</reference>
<dbReference type="Pfam" id="PF00076">
    <property type="entry name" value="RRM_1"/>
    <property type="match status" value="1"/>
</dbReference>
<evidence type="ECO:0000313" key="5">
    <source>
        <dbReference type="EMBL" id="KAG8230654.1"/>
    </source>
</evidence>
<dbReference type="SMART" id="SM00360">
    <property type="entry name" value="RRM"/>
    <property type="match status" value="1"/>
</dbReference>
<gene>
    <name evidence="5" type="ORF">J437_LFUL010673</name>
</gene>
<dbReference type="EMBL" id="KZ308500">
    <property type="protein sequence ID" value="KAG8230654.1"/>
    <property type="molecule type" value="Genomic_DNA"/>
</dbReference>
<name>A0A8K0KAM6_LADFU</name>
<evidence type="ECO:0000256" key="2">
    <source>
        <dbReference type="PROSITE-ProRule" id="PRU00176"/>
    </source>
</evidence>
<dbReference type="Gene3D" id="3.30.70.330">
    <property type="match status" value="1"/>
</dbReference>
<comment type="caution">
    <text evidence="5">The sequence shown here is derived from an EMBL/GenBank/DDBJ whole genome shotgun (WGS) entry which is preliminary data.</text>
</comment>
<feature type="domain" description="RRM" evidence="4">
    <location>
        <begin position="26"/>
        <end position="104"/>
    </location>
</feature>
<feature type="region of interest" description="Disordered" evidence="3">
    <location>
        <begin position="1"/>
        <end position="21"/>
    </location>
</feature>
<evidence type="ECO:0000256" key="3">
    <source>
        <dbReference type="SAM" id="MobiDB-lite"/>
    </source>
</evidence>
<feature type="compositionally biased region" description="Basic and acidic residues" evidence="3">
    <location>
        <begin position="253"/>
        <end position="262"/>
    </location>
</feature>
<feature type="compositionally biased region" description="Gly residues" evidence="3">
    <location>
        <begin position="127"/>
        <end position="148"/>
    </location>
</feature>
<dbReference type="InterPro" id="IPR035979">
    <property type="entry name" value="RBD_domain_sf"/>
</dbReference>
<keyword evidence="1 2" id="KW-0694">RNA-binding</keyword>
<dbReference type="PANTHER" id="PTHR23236">
    <property type="entry name" value="EUKARYOTIC TRANSLATION INITIATION FACTOR 4B/4H"/>
    <property type="match status" value="1"/>
</dbReference>
<evidence type="ECO:0000256" key="1">
    <source>
        <dbReference type="ARBA" id="ARBA00022884"/>
    </source>
</evidence>
<keyword evidence="6" id="KW-1185">Reference proteome</keyword>
<dbReference type="OrthoDB" id="48651at2759"/>
<protein>
    <recommendedName>
        <fullName evidence="4">RRM domain-containing protein</fullName>
    </recommendedName>
</protein>
<accession>A0A8K0KAM6</accession>
<feature type="compositionally biased region" description="Gly residues" evidence="3">
    <location>
        <begin position="184"/>
        <end position="200"/>
    </location>
</feature>
<dbReference type="PANTHER" id="PTHR23236:SF11">
    <property type="entry name" value="EUKARYOTIC TRANSLATION INITIATION FACTOR 4H"/>
    <property type="match status" value="1"/>
</dbReference>
<dbReference type="InterPro" id="IPR000504">
    <property type="entry name" value="RRM_dom"/>
</dbReference>
<evidence type="ECO:0000259" key="4">
    <source>
        <dbReference type="PROSITE" id="PS50102"/>
    </source>
</evidence>
<dbReference type="Proteomes" id="UP000792457">
    <property type="component" value="Unassembled WGS sequence"/>
</dbReference>
<organism evidence="5 6">
    <name type="scientific">Ladona fulva</name>
    <name type="common">Scarce chaser dragonfly</name>
    <name type="synonym">Libellula fulva</name>
    <dbReference type="NCBI Taxonomy" id="123851"/>
    <lineage>
        <taxon>Eukaryota</taxon>
        <taxon>Metazoa</taxon>
        <taxon>Ecdysozoa</taxon>
        <taxon>Arthropoda</taxon>
        <taxon>Hexapoda</taxon>
        <taxon>Insecta</taxon>
        <taxon>Pterygota</taxon>
        <taxon>Palaeoptera</taxon>
        <taxon>Odonata</taxon>
        <taxon>Epiprocta</taxon>
        <taxon>Anisoptera</taxon>
        <taxon>Libelluloidea</taxon>
        <taxon>Libellulidae</taxon>
        <taxon>Ladona</taxon>
    </lineage>
</organism>